<dbReference type="EMBL" id="BLLF01000136">
    <property type="protein sequence ID" value="GFH08084.1"/>
    <property type="molecule type" value="Genomic_DNA"/>
</dbReference>
<accession>A0A699YML9</accession>
<keyword evidence="1" id="KW-0175">Coiled coil</keyword>
<comment type="caution">
    <text evidence="2">The sequence shown here is derived from an EMBL/GenBank/DDBJ whole genome shotgun (WGS) entry which is preliminary data.</text>
</comment>
<sequence length="277" mass="30840">MHSPPLRVTRSSSPSKATVALQEANMHLVVRVGDLEREVQQYKNMCSDLEVAASQRQASYMRREEAMQKQLDSLQGQLDRLQTVRDSSARERFGRATSTIEQLHSQVAHEIEDLLDRQALAIKHEDAGTLRRFKTRLAEVEAELATEKGISGACNGEWLQRTKDMRKELDTLQIKVQRYEDVIDSLKKLLEAERRRTRQARAAHTAELGTRTELQTLLRQCVQDVRDRRAAAEAGQAITGGSLNVSGHHQGAASSRAAVSGGFGLQTLNESGDGDVE</sequence>
<dbReference type="PANTHER" id="PTHR40515">
    <property type="entry name" value="CILIA- AND FLAGELLA-ASSOCIATED PROTEIN 157"/>
    <property type="match status" value="1"/>
</dbReference>
<name>A0A699YML9_HAELA</name>
<evidence type="ECO:0000313" key="3">
    <source>
        <dbReference type="Proteomes" id="UP000485058"/>
    </source>
</evidence>
<protein>
    <submittedName>
        <fullName evidence="2">Uncharacterized protein</fullName>
    </submittedName>
</protein>
<dbReference type="Proteomes" id="UP000485058">
    <property type="component" value="Unassembled WGS sequence"/>
</dbReference>
<dbReference type="AlphaFoldDB" id="A0A699YML9"/>
<keyword evidence="3" id="KW-1185">Reference proteome</keyword>
<organism evidence="2 3">
    <name type="scientific">Haematococcus lacustris</name>
    <name type="common">Green alga</name>
    <name type="synonym">Haematococcus pluvialis</name>
    <dbReference type="NCBI Taxonomy" id="44745"/>
    <lineage>
        <taxon>Eukaryota</taxon>
        <taxon>Viridiplantae</taxon>
        <taxon>Chlorophyta</taxon>
        <taxon>core chlorophytes</taxon>
        <taxon>Chlorophyceae</taxon>
        <taxon>CS clade</taxon>
        <taxon>Chlamydomonadales</taxon>
        <taxon>Haematococcaceae</taxon>
        <taxon>Haematococcus</taxon>
    </lineage>
</organism>
<reference evidence="2 3" key="1">
    <citation type="submission" date="2020-02" db="EMBL/GenBank/DDBJ databases">
        <title>Draft genome sequence of Haematococcus lacustris strain NIES-144.</title>
        <authorList>
            <person name="Morimoto D."/>
            <person name="Nakagawa S."/>
            <person name="Yoshida T."/>
            <person name="Sawayama S."/>
        </authorList>
    </citation>
    <scope>NUCLEOTIDE SEQUENCE [LARGE SCALE GENOMIC DNA]</scope>
    <source>
        <strain evidence="2 3">NIES-144</strain>
    </source>
</reference>
<dbReference type="PANTHER" id="PTHR40515:SF1">
    <property type="entry name" value="CILIA- AND FLAGELLA-ASSOCIATED PROTEIN 157"/>
    <property type="match status" value="1"/>
</dbReference>
<feature type="non-terminal residue" evidence="2">
    <location>
        <position position="277"/>
    </location>
</feature>
<feature type="coiled-coil region" evidence="1">
    <location>
        <begin position="162"/>
        <end position="207"/>
    </location>
</feature>
<proteinExistence type="predicted"/>
<feature type="non-terminal residue" evidence="2">
    <location>
        <position position="1"/>
    </location>
</feature>
<gene>
    <name evidence="2" type="ORF">HaLaN_02994</name>
</gene>
<feature type="coiled-coil region" evidence="1">
    <location>
        <begin position="32"/>
        <end position="91"/>
    </location>
</feature>
<evidence type="ECO:0000256" key="1">
    <source>
        <dbReference type="SAM" id="Coils"/>
    </source>
</evidence>
<evidence type="ECO:0000313" key="2">
    <source>
        <dbReference type="EMBL" id="GFH08084.1"/>
    </source>
</evidence>